<sequence length="172" mass="20067">MPTNVKDAWHWVLDVLSLPDGCIYVYNSMRSPRHDVVVRKALHSFVVMIPLLLNTTTFYEQRSDITTNRSHYLEKEDLSEPFPLISVDDLPQQEKVDCGIYYSAFAEYFIEGKKIPVDKNIFDPTRVQTRYGVLLYNYGKKKQLEYLVSEDEATGRLDKPCVSKRRNTHTNK</sequence>
<keyword evidence="2" id="KW-0645">Protease</keyword>
<organism evidence="6">
    <name type="scientific">Nicotiana tabacum</name>
    <name type="common">Common tobacco</name>
    <dbReference type="NCBI Taxonomy" id="4097"/>
    <lineage>
        <taxon>Eukaryota</taxon>
        <taxon>Viridiplantae</taxon>
        <taxon>Streptophyta</taxon>
        <taxon>Embryophyta</taxon>
        <taxon>Tracheophyta</taxon>
        <taxon>Spermatophyta</taxon>
        <taxon>Magnoliopsida</taxon>
        <taxon>eudicotyledons</taxon>
        <taxon>Gunneridae</taxon>
        <taxon>Pentapetalae</taxon>
        <taxon>asterids</taxon>
        <taxon>lamiids</taxon>
        <taxon>Solanales</taxon>
        <taxon>Solanaceae</taxon>
        <taxon>Nicotianoideae</taxon>
        <taxon>Nicotianeae</taxon>
        <taxon>Nicotiana</taxon>
    </lineage>
</organism>
<accession>A0A1S4BE04</accession>
<feature type="domain" description="Ubiquitin-like protease family profile" evidence="4">
    <location>
        <begin position="1"/>
        <end position="109"/>
    </location>
</feature>
<evidence type="ECO:0000256" key="2">
    <source>
        <dbReference type="ARBA" id="ARBA00022670"/>
    </source>
</evidence>
<evidence type="ECO:0000313" key="6">
    <source>
        <dbReference type="RefSeq" id="XP_016487129.1"/>
    </source>
</evidence>
<dbReference type="OrthoDB" id="1300832at2759"/>
<name>A0A1S4BE04_TOBAC</name>
<dbReference type="RefSeq" id="XP_016487129.1">
    <property type="nucleotide sequence ID" value="XM_016631643.1"/>
</dbReference>
<dbReference type="PaxDb" id="4097-A0A1S4BE04"/>
<dbReference type="GO" id="GO:0006508">
    <property type="term" value="P:proteolysis"/>
    <property type="evidence" value="ECO:0007669"/>
    <property type="project" value="UniProtKB-KW"/>
</dbReference>
<evidence type="ECO:0000256" key="3">
    <source>
        <dbReference type="ARBA" id="ARBA00022801"/>
    </source>
</evidence>
<dbReference type="PANTHER" id="PTHR31470:SF40">
    <property type="entry name" value="UBIQUITIN-LIKE PROTEASE FAMILY PROFILE DOMAIN-CONTAINING PROTEIN"/>
    <property type="match status" value="1"/>
</dbReference>
<dbReference type="Pfam" id="PF02902">
    <property type="entry name" value="Peptidase_C48"/>
    <property type="match status" value="1"/>
</dbReference>
<dbReference type="AlphaFoldDB" id="A0A1S4BE04"/>
<keyword evidence="3" id="KW-0378">Hydrolase</keyword>
<dbReference type="InterPro" id="IPR038765">
    <property type="entry name" value="Papain-like_cys_pep_sf"/>
</dbReference>
<proteinExistence type="inferred from homology"/>
<dbReference type="PANTHER" id="PTHR31470">
    <property type="entry name" value="CYSTEINE PROTEINASES SUPERFAMILY PROTEIN-RELATED-RELATED"/>
    <property type="match status" value="1"/>
</dbReference>
<dbReference type="PROSITE" id="PS50600">
    <property type="entry name" value="ULP_PROTEASE"/>
    <property type="match status" value="1"/>
</dbReference>
<protein>
    <recommendedName>
        <fullName evidence="4">Ubiquitin-like protease family profile domain-containing protein</fullName>
    </recommendedName>
</protein>
<dbReference type="Gene3D" id="3.40.395.10">
    <property type="entry name" value="Adenoviral Proteinase, Chain A"/>
    <property type="match status" value="1"/>
</dbReference>
<gene>
    <name evidence="5 6" type="primary">LOC107807287</name>
</gene>
<dbReference type="OMA" id="ETESHWI"/>
<dbReference type="SUPFAM" id="SSF54001">
    <property type="entry name" value="Cysteine proteinases"/>
    <property type="match status" value="1"/>
</dbReference>
<reference evidence="5 6" key="1">
    <citation type="submission" date="2025-04" db="UniProtKB">
        <authorList>
            <consortium name="RefSeq"/>
        </authorList>
    </citation>
    <scope>IDENTIFICATION</scope>
</reference>
<evidence type="ECO:0000259" key="4">
    <source>
        <dbReference type="PROSITE" id="PS50600"/>
    </source>
</evidence>
<dbReference type="RefSeq" id="XP_016487128.1">
    <property type="nucleotide sequence ID" value="XM_016631642.1"/>
</dbReference>
<dbReference type="InterPro" id="IPR003653">
    <property type="entry name" value="Peptidase_C48_C"/>
</dbReference>
<dbReference type="GO" id="GO:0008234">
    <property type="term" value="F:cysteine-type peptidase activity"/>
    <property type="evidence" value="ECO:0007669"/>
    <property type="project" value="InterPro"/>
</dbReference>
<comment type="similarity">
    <text evidence="1">Belongs to the peptidase C48 family.</text>
</comment>
<evidence type="ECO:0000313" key="5">
    <source>
        <dbReference type="RefSeq" id="XP_016487128.1"/>
    </source>
</evidence>
<evidence type="ECO:0000256" key="1">
    <source>
        <dbReference type="ARBA" id="ARBA00005234"/>
    </source>
</evidence>
<dbReference type="KEGG" id="nta:107807287"/>